<proteinExistence type="predicted"/>
<name>A0A7W7XXS4_9GAMM</name>
<dbReference type="Pfam" id="PF07963">
    <property type="entry name" value="N_methyl"/>
    <property type="match status" value="1"/>
</dbReference>
<accession>A0A7W7XXS4</accession>
<dbReference type="NCBIfam" id="TIGR02532">
    <property type="entry name" value="IV_pilin_GFxxxE"/>
    <property type="match status" value="1"/>
</dbReference>
<sequence length="223" mass="24546">MARSRGFTLIELLLATAILATGLAIAFAALRTAGATVSSAEAMIERTERVRIVQQFLRRQFGNVLPLAFARDERTGQGIVFEGGRDGLRFVAPMPGYLSRGGPHLQSLRLAPGADGQRLEFEHVLLVGDELIEPDEPRPPVVLLDGIAEARFAYRTLDERGELADWTDTWEDAGQLPLLVRIELRFTDERMRWATLETPLPLGFGRVAAPAVVAPPPRRGGQR</sequence>
<evidence type="ECO:0000313" key="2">
    <source>
        <dbReference type="Proteomes" id="UP000519004"/>
    </source>
</evidence>
<dbReference type="RefSeq" id="WP_183947091.1">
    <property type="nucleotide sequence ID" value="NZ_JACHHX010000002.1"/>
</dbReference>
<dbReference type="InterPro" id="IPR012902">
    <property type="entry name" value="N_methyl_site"/>
</dbReference>
<dbReference type="AlphaFoldDB" id="A0A7W7XXS4"/>
<dbReference type="EMBL" id="JACHHX010000002">
    <property type="protein sequence ID" value="MBB5014511.1"/>
    <property type="molecule type" value="Genomic_DNA"/>
</dbReference>
<organism evidence="1 2">
    <name type="scientific">Rehaibacterium terrae</name>
    <dbReference type="NCBI Taxonomy" id="1341696"/>
    <lineage>
        <taxon>Bacteria</taxon>
        <taxon>Pseudomonadati</taxon>
        <taxon>Pseudomonadota</taxon>
        <taxon>Gammaproteobacteria</taxon>
        <taxon>Lysobacterales</taxon>
        <taxon>Lysobacteraceae</taxon>
        <taxon>Rehaibacterium</taxon>
    </lineage>
</organism>
<dbReference type="InterPro" id="IPR045584">
    <property type="entry name" value="Pilin-like"/>
</dbReference>
<gene>
    <name evidence="1" type="ORF">HNQ58_000385</name>
</gene>
<comment type="caution">
    <text evidence="1">The sequence shown here is derived from an EMBL/GenBank/DDBJ whole genome shotgun (WGS) entry which is preliminary data.</text>
</comment>
<protein>
    <submittedName>
        <fullName evidence="1">General secretion pathway protein J</fullName>
    </submittedName>
</protein>
<keyword evidence="2" id="KW-1185">Reference proteome</keyword>
<dbReference type="SUPFAM" id="SSF54523">
    <property type="entry name" value="Pili subunits"/>
    <property type="match status" value="1"/>
</dbReference>
<reference evidence="1 2" key="1">
    <citation type="submission" date="2020-08" db="EMBL/GenBank/DDBJ databases">
        <title>Genomic Encyclopedia of Type Strains, Phase IV (KMG-IV): sequencing the most valuable type-strain genomes for metagenomic binning, comparative biology and taxonomic classification.</title>
        <authorList>
            <person name="Goeker M."/>
        </authorList>
    </citation>
    <scope>NUCLEOTIDE SEQUENCE [LARGE SCALE GENOMIC DNA]</scope>
    <source>
        <strain evidence="1 2">DSM 25897</strain>
    </source>
</reference>
<dbReference type="PROSITE" id="PS00409">
    <property type="entry name" value="PROKAR_NTER_METHYL"/>
    <property type="match status" value="1"/>
</dbReference>
<dbReference type="Proteomes" id="UP000519004">
    <property type="component" value="Unassembled WGS sequence"/>
</dbReference>
<evidence type="ECO:0000313" key="1">
    <source>
        <dbReference type="EMBL" id="MBB5014511.1"/>
    </source>
</evidence>